<evidence type="ECO:0000313" key="2">
    <source>
        <dbReference type="EMBL" id="PPK65237.1"/>
    </source>
</evidence>
<evidence type="ECO:0000313" key="3">
    <source>
        <dbReference type="Proteomes" id="UP000239203"/>
    </source>
</evidence>
<gene>
    <name evidence="2" type="ORF">CLV40_11584</name>
</gene>
<reference evidence="2 3" key="1">
    <citation type="submission" date="2018-02" db="EMBL/GenBank/DDBJ databases">
        <title>Genomic Encyclopedia of Archaeal and Bacterial Type Strains, Phase II (KMG-II): from individual species to whole genera.</title>
        <authorList>
            <person name="Goeker M."/>
        </authorList>
    </citation>
    <scope>NUCLEOTIDE SEQUENCE [LARGE SCALE GENOMIC DNA]</scope>
    <source>
        <strain evidence="2 3">YU 961-1</strain>
    </source>
</reference>
<dbReference type="OrthoDB" id="5793358at2"/>
<dbReference type="EMBL" id="PTIX01000015">
    <property type="protein sequence ID" value="PPK65237.1"/>
    <property type="molecule type" value="Genomic_DNA"/>
</dbReference>
<comment type="caution">
    <text evidence="2">The sequence shown here is derived from an EMBL/GenBank/DDBJ whole genome shotgun (WGS) entry which is preliminary data.</text>
</comment>
<dbReference type="Pfam" id="PF08378">
    <property type="entry name" value="NERD"/>
    <property type="match status" value="1"/>
</dbReference>
<sequence length="266" mass="30200">MRVEELSNHPLAQVRALRAEIAEVQARRGEHFRAVEGFRRANAASRRWWQWGLWWRHRAQEAAMRALAPVVDPALHHELVRYEAGAAAEERAAWELVARFDDRWALFSGYTNRRGEVDLVVVGPGGVWAVEVKGRGVRVHVDGDGWTYEKFDRYGNLVEEDDLSDRSGRSWGRQVRDVADALEGFLGRRGVPVSVYAAVVVMHERAEIGSVSDLSVLLSIGTGYLVEQIRHGPAVLSASRQADVERLIRQDHDFHRKRRGRRRGVS</sequence>
<dbReference type="AlphaFoldDB" id="A0A2S6GJ48"/>
<evidence type="ECO:0000259" key="1">
    <source>
        <dbReference type="Pfam" id="PF08378"/>
    </source>
</evidence>
<dbReference type="InterPro" id="IPR011528">
    <property type="entry name" value="NERD"/>
</dbReference>
<feature type="domain" description="NERD" evidence="1">
    <location>
        <begin position="85"/>
        <end position="201"/>
    </location>
</feature>
<protein>
    <submittedName>
        <fullName evidence="2">Nuclease-like protein</fullName>
    </submittedName>
</protein>
<dbReference type="RefSeq" id="WP_104481330.1">
    <property type="nucleotide sequence ID" value="NZ_CP154825.1"/>
</dbReference>
<dbReference type="Proteomes" id="UP000239203">
    <property type="component" value="Unassembled WGS sequence"/>
</dbReference>
<name>A0A2S6GJ48_9PSEU</name>
<proteinExistence type="predicted"/>
<keyword evidence="3" id="KW-1185">Reference proteome</keyword>
<accession>A0A2S6GJ48</accession>
<organism evidence="2 3">
    <name type="scientific">Actinokineospora auranticolor</name>
    <dbReference type="NCBI Taxonomy" id="155976"/>
    <lineage>
        <taxon>Bacteria</taxon>
        <taxon>Bacillati</taxon>
        <taxon>Actinomycetota</taxon>
        <taxon>Actinomycetes</taxon>
        <taxon>Pseudonocardiales</taxon>
        <taxon>Pseudonocardiaceae</taxon>
        <taxon>Actinokineospora</taxon>
    </lineage>
</organism>